<dbReference type="EMBL" id="CAJNOH010003806">
    <property type="protein sequence ID" value="CAF1349256.1"/>
    <property type="molecule type" value="Genomic_DNA"/>
</dbReference>
<sequence>MAGANPNATVMCSQPILTSTPCQAKGCQRSSATTCDHCNKHVCRFHFNEHAQSLTEELYELTSQIIQLDEEIKQLDLASLKKHTLEKLTGWHKQGIERLNTFYEEKKMEIDQALVNGRNYLCQTAEKLKEETNALLQDNESKSNSGPGYLFGGFKNEIYYRWPVDHVDEVKYNRREFLFTLTNPHQIRPMIVEEGGQIHMFQEFQRPTSPM</sequence>
<organism evidence="1 3">
    <name type="scientific">Rotaria sordida</name>
    <dbReference type="NCBI Taxonomy" id="392033"/>
    <lineage>
        <taxon>Eukaryota</taxon>
        <taxon>Metazoa</taxon>
        <taxon>Spiralia</taxon>
        <taxon>Gnathifera</taxon>
        <taxon>Rotifera</taxon>
        <taxon>Eurotatoria</taxon>
        <taxon>Bdelloidea</taxon>
        <taxon>Philodinida</taxon>
        <taxon>Philodinidae</taxon>
        <taxon>Rotaria</taxon>
    </lineage>
</organism>
<keyword evidence="4" id="KW-1185">Reference proteome</keyword>
<reference evidence="1" key="1">
    <citation type="submission" date="2021-02" db="EMBL/GenBank/DDBJ databases">
        <authorList>
            <person name="Nowell W R."/>
        </authorList>
    </citation>
    <scope>NUCLEOTIDE SEQUENCE</scope>
</reference>
<evidence type="ECO:0000313" key="3">
    <source>
        <dbReference type="Proteomes" id="UP000663854"/>
    </source>
</evidence>
<evidence type="ECO:0000313" key="2">
    <source>
        <dbReference type="EMBL" id="CAF1600820.1"/>
    </source>
</evidence>
<gene>
    <name evidence="2" type="ORF">JXQ802_LOCUS48291</name>
    <name evidence="1" type="ORF">PYM288_LOCUS32303</name>
</gene>
<feature type="non-terminal residue" evidence="1">
    <location>
        <position position="1"/>
    </location>
</feature>
<evidence type="ECO:0000313" key="4">
    <source>
        <dbReference type="Proteomes" id="UP000663870"/>
    </source>
</evidence>
<accession>A0A815HAL8</accession>
<comment type="caution">
    <text evidence="1">The sequence shown here is derived from an EMBL/GenBank/DDBJ whole genome shotgun (WGS) entry which is preliminary data.</text>
</comment>
<name>A0A815HAL8_9BILA</name>
<dbReference type="Proteomes" id="UP000663854">
    <property type="component" value="Unassembled WGS sequence"/>
</dbReference>
<protein>
    <submittedName>
        <fullName evidence="1">Uncharacterized protein</fullName>
    </submittedName>
</protein>
<dbReference type="AlphaFoldDB" id="A0A815HAL8"/>
<dbReference type="EMBL" id="CAJNOL010005174">
    <property type="protein sequence ID" value="CAF1600820.1"/>
    <property type="molecule type" value="Genomic_DNA"/>
</dbReference>
<dbReference type="Proteomes" id="UP000663870">
    <property type="component" value="Unassembled WGS sequence"/>
</dbReference>
<evidence type="ECO:0000313" key="1">
    <source>
        <dbReference type="EMBL" id="CAF1349256.1"/>
    </source>
</evidence>
<proteinExistence type="predicted"/>